<keyword evidence="1" id="KW-0808">Transferase</keyword>
<reference evidence="1 2" key="1">
    <citation type="submission" date="2015-07" db="EMBL/GenBank/DDBJ databases">
        <title>The genome of Eufriesea mexicana.</title>
        <authorList>
            <person name="Pan H."/>
            <person name="Kapheim K."/>
        </authorList>
    </citation>
    <scope>NUCLEOTIDE SEQUENCE [LARGE SCALE GENOMIC DNA]</scope>
    <source>
        <strain evidence="1">0111107269</strain>
        <tissue evidence="1">Whole body</tissue>
    </source>
</reference>
<dbReference type="EMBL" id="KQ761254">
    <property type="protein sequence ID" value="OAD57925.1"/>
    <property type="molecule type" value="Genomic_DNA"/>
</dbReference>
<sequence>NANGLAQHKEELKIFLSTNLIDILLVSETHFTEKTYFKIPQYRLHHTNHPDNTAHAGTNWEQMPNRTFLSKEESVAPGRNPSKNRLTLMPNRTFLSKEESVAPGRNPSKNRLTLNMPKELATIKLKKSEAISRSLSRILPAKWKVKNDIYLLSTKHEKIEVMEVEKKRRKNNITVTKLNIVLEYNDGMGGVDHRANYLSSFLLMRKYIKVIEKYSFT</sequence>
<dbReference type="GO" id="GO:0003964">
    <property type="term" value="F:RNA-directed DNA polymerase activity"/>
    <property type="evidence" value="ECO:0007669"/>
    <property type="project" value="UniProtKB-KW"/>
</dbReference>
<evidence type="ECO:0000313" key="1">
    <source>
        <dbReference type="EMBL" id="OAD57925.1"/>
    </source>
</evidence>
<proteinExistence type="predicted"/>
<gene>
    <name evidence="1" type="ORF">WN48_00996</name>
</gene>
<protein>
    <submittedName>
        <fullName evidence="1">RNA-directed DNA polymerase from mobile element jockey</fullName>
    </submittedName>
</protein>
<organism evidence="1 2">
    <name type="scientific">Eufriesea mexicana</name>
    <dbReference type="NCBI Taxonomy" id="516756"/>
    <lineage>
        <taxon>Eukaryota</taxon>
        <taxon>Metazoa</taxon>
        <taxon>Ecdysozoa</taxon>
        <taxon>Arthropoda</taxon>
        <taxon>Hexapoda</taxon>
        <taxon>Insecta</taxon>
        <taxon>Pterygota</taxon>
        <taxon>Neoptera</taxon>
        <taxon>Endopterygota</taxon>
        <taxon>Hymenoptera</taxon>
        <taxon>Apocrita</taxon>
        <taxon>Aculeata</taxon>
        <taxon>Apoidea</taxon>
        <taxon>Anthophila</taxon>
        <taxon>Apidae</taxon>
        <taxon>Eufriesea</taxon>
    </lineage>
</organism>
<keyword evidence="1" id="KW-0695">RNA-directed DNA polymerase</keyword>
<keyword evidence="1" id="KW-0548">Nucleotidyltransferase</keyword>
<name>A0A310SMB3_9HYME</name>
<keyword evidence="2" id="KW-1185">Reference proteome</keyword>
<dbReference type="OrthoDB" id="8194810at2759"/>
<dbReference type="AlphaFoldDB" id="A0A310SMB3"/>
<dbReference type="Proteomes" id="UP000250275">
    <property type="component" value="Unassembled WGS sequence"/>
</dbReference>
<feature type="non-terminal residue" evidence="1">
    <location>
        <position position="1"/>
    </location>
</feature>
<evidence type="ECO:0000313" key="2">
    <source>
        <dbReference type="Proteomes" id="UP000250275"/>
    </source>
</evidence>
<accession>A0A310SMB3</accession>